<dbReference type="SMART" id="SM00347">
    <property type="entry name" value="HTH_MARR"/>
    <property type="match status" value="1"/>
</dbReference>
<dbReference type="SUPFAM" id="SSF46785">
    <property type="entry name" value="Winged helix' DNA-binding domain"/>
    <property type="match status" value="1"/>
</dbReference>
<dbReference type="PANTHER" id="PTHR35790">
    <property type="entry name" value="HTH-TYPE TRANSCRIPTIONAL REGULATOR PCHR"/>
    <property type="match status" value="1"/>
</dbReference>
<dbReference type="GO" id="GO:0003700">
    <property type="term" value="F:DNA-binding transcription factor activity"/>
    <property type="evidence" value="ECO:0007669"/>
    <property type="project" value="InterPro"/>
</dbReference>
<dbReference type="RefSeq" id="WP_146690441.1">
    <property type="nucleotide sequence ID" value="NZ_LT629750.1"/>
</dbReference>
<accession>A0A1H2B5Q2</accession>
<keyword evidence="2 5" id="KW-0238">DNA-binding</keyword>
<evidence type="ECO:0000256" key="2">
    <source>
        <dbReference type="ARBA" id="ARBA00023125"/>
    </source>
</evidence>
<dbReference type="PROSITE" id="PS50995">
    <property type="entry name" value="HTH_MARR_2"/>
    <property type="match status" value="1"/>
</dbReference>
<keyword evidence="1" id="KW-0805">Transcription regulation</keyword>
<dbReference type="AlphaFoldDB" id="A0A1H2B5Q2"/>
<keyword evidence="3" id="KW-0804">Transcription</keyword>
<feature type="domain" description="HTH marR-type" evidence="4">
    <location>
        <begin position="25"/>
        <end position="158"/>
    </location>
</feature>
<name>A0A1H2B5Q2_9BRAD</name>
<keyword evidence="6" id="KW-1185">Reference proteome</keyword>
<dbReference type="InterPro" id="IPR036388">
    <property type="entry name" value="WH-like_DNA-bd_sf"/>
</dbReference>
<evidence type="ECO:0000256" key="3">
    <source>
        <dbReference type="ARBA" id="ARBA00023163"/>
    </source>
</evidence>
<dbReference type="Gene3D" id="1.10.10.10">
    <property type="entry name" value="Winged helix-like DNA-binding domain superfamily/Winged helix DNA-binding domain"/>
    <property type="match status" value="1"/>
</dbReference>
<evidence type="ECO:0000256" key="1">
    <source>
        <dbReference type="ARBA" id="ARBA00023015"/>
    </source>
</evidence>
<evidence type="ECO:0000313" key="6">
    <source>
        <dbReference type="Proteomes" id="UP000243904"/>
    </source>
</evidence>
<dbReference type="InterPro" id="IPR052067">
    <property type="entry name" value="Metal_resp_HTH_trans_reg"/>
</dbReference>
<dbReference type="InterPro" id="IPR000835">
    <property type="entry name" value="HTH_MarR-typ"/>
</dbReference>
<dbReference type="GO" id="GO:0003677">
    <property type="term" value="F:DNA binding"/>
    <property type="evidence" value="ECO:0007669"/>
    <property type="project" value="UniProtKB-KW"/>
</dbReference>
<reference evidence="6" key="1">
    <citation type="submission" date="2016-10" db="EMBL/GenBank/DDBJ databases">
        <authorList>
            <person name="Varghese N."/>
            <person name="Submissions S."/>
        </authorList>
    </citation>
    <scope>NUCLEOTIDE SEQUENCE [LARGE SCALE GENOMIC DNA]</scope>
    <source>
        <strain evidence="6">GAS369</strain>
    </source>
</reference>
<proteinExistence type="predicted"/>
<organism evidence="5 6">
    <name type="scientific">Bradyrhizobium canariense</name>
    <dbReference type="NCBI Taxonomy" id="255045"/>
    <lineage>
        <taxon>Bacteria</taxon>
        <taxon>Pseudomonadati</taxon>
        <taxon>Pseudomonadota</taxon>
        <taxon>Alphaproteobacteria</taxon>
        <taxon>Hyphomicrobiales</taxon>
        <taxon>Nitrobacteraceae</taxon>
        <taxon>Bradyrhizobium</taxon>
    </lineage>
</organism>
<protein>
    <submittedName>
        <fullName evidence="5">DNA-binding transcriptional regulator, MarR family</fullName>
    </submittedName>
</protein>
<dbReference type="InterPro" id="IPR036390">
    <property type="entry name" value="WH_DNA-bd_sf"/>
</dbReference>
<dbReference type="PANTHER" id="PTHR35790:SF4">
    <property type="entry name" value="HTH-TYPE TRANSCRIPTIONAL REGULATOR PCHR"/>
    <property type="match status" value="1"/>
</dbReference>
<dbReference type="EMBL" id="LT629750">
    <property type="protein sequence ID" value="SDT53605.1"/>
    <property type="molecule type" value="Genomic_DNA"/>
</dbReference>
<evidence type="ECO:0000259" key="4">
    <source>
        <dbReference type="PROSITE" id="PS50995"/>
    </source>
</evidence>
<dbReference type="Proteomes" id="UP000243904">
    <property type="component" value="Chromosome I"/>
</dbReference>
<gene>
    <name evidence="5" type="ORF">SAMN05444158_6827</name>
</gene>
<evidence type="ECO:0000313" key="5">
    <source>
        <dbReference type="EMBL" id="SDT53605.1"/>
    </source>
</evidence>
<sequence>MPATKTLATNEAQPRESHIGGILGEEHIAVLLSSVGTRLNRGATAYYRTAWNLSMVEWRLLIVLKDTEFLNVGELSEAADLDKAAVSRSLALLEERKFVSVEQTRTRGRAAIAKLTVEGRELSEKLLRVSLEREALLFKYFTPADKEHLNVLLRQLTRALAGPDWDY</sequence>
<dbReference type="Pfam" id="PF12802">
    <property type="entry name" value="MarR_2"/>
    <property type="match status" value="1"/>
</dbReference>